<dbReference type="Gene3D" id="3.40.50.1820">
    <property type="entry name" value="alpha/beta hydrolase"/>
    <property type="match status" value="1"/>
</dbReference>
<evidence type="ECO:0000256" key="3">
    <source>
        <dbReference type="ARBA" id="ARBA00023002"/>
    </source>
</evidence>
<sequence length="644" mass="70659">MSQIWSQFYPPKPTLTEKNLLDQSGKVFIVTGGYAGVGAEMVKILYEKNAVVYIAGRNASKADIAIKKILSTVPKSTGRLEFLQLDLDDFTQIKPAAEKFLAQEKRLDVLWNNAGVMNPPEGSKNKQGFEQQLATNCMSAWMFASLLRPLLVSTAQISPRGSVRVTFTGSLMAELGAPKGGVNLEDPNFTQGGGKSQLYGQSKAGNILIASEFAKRVKDDGIIVLSLNPGNLKSELQRYAGKVANTFNKILLHDPIYGAYTELFAGLSPNITIADSGKYVIPWGRFADLKKDLEASIKTKAEGGTGVAADFWVWIEDQTRQYISKVGIRFEAPRYLTATISPEAAAILRAYPKIPFASFLAPFLTTPSRVPGIRAQFQKAEDVVEEDLIARYKLQLSTIEITGVPVLVIKPPVNEYEGKIMLNVHGGGFVMGTARERNALHMASEMGITVYSIEFTLAPEAKYPVARDQCLNVYRQLAHEFNAPKDILAMSSSAGGQILLSALLMAQKENLPMPAGVLLYTPASDISGAGDSAVSNTSRDLLPTPFLLELVKQNYQGDVDSKDPFFSPIYGEFKQGFPPTIITTGIRDLMPSNSIRLYWKLRDIGTKVELFIGEGMVHGFTWEETLPEAIKVRKEVIKVLKELV</sequence>
<dbReference type="InterPro" id="IPR029058">
    <property type="entry name" value="AB_hydrolase_fold"/>
</dbReference>
<dbReference type="PRINTS" id="PR00081">
    <property type="entry name" value="GDHRDH"/>
</dbReference>
<accession>A0A9P6VLK2</accession>
<evidence type="ECO:0000256" key="2">
    <source>
        <dbReference type="ARBA" id="ARBA00022857"/>
    </source>
</evidence>
<keyword evidence="2" id="KW-0521">NADP</keyword>
<dbReference type="InterPro" id="IPR013094">
    <property type="entry name" value="AB_hydrolase_3"/>
</dbReference>
<dbReference type="InterPro" id="IPR036291">
    <property type="entry name" value="NAD(P)-bd_dom_sf"/>
</dbReference>
<proteinExistence type="inferred from homology"/>
<dbReference type="GO" id="GO:0016491">
    <property type="term" value="F:oxidoreductase activity"/>
    <property type="evidence" value="ECO:0007669"/>
    <property type="project" value="UniProtKB-KW"/>
</dbReference>
<dbReference type="Proteomes" id="UP000785200">
    <property type="component" value="Unassembled WGS sequence"/>
</dbReference>
<name>A0A9P6VLK2_9HELO</name>
<dbReference type="Gene3D" id="3.40.50.720">
    <property type="entry name" value="NAD(P)-binding Rossmann-like Domain"/>
    <property type="match status" value="1"/>
</dbReference>
<dbReference type="AlphaFoldDB" id="A0A9P6VLK2"/>
<reference evidence="5" key="1">
    <citation type="submission" date="2019-07" db="EMBL/GenBank/DDBJ databases">
        <title>Hyphodiscus hymeniophilus genome sequencing and assembly.</title>
        <authorList>
            <person name="Kramer G."/>
            <person name="Nodwell J."/>
        </authorList>
    </citation>
    <scope>NUCLEOTIDE SEQUENCE</scope>
    <source>
        <strain evidence="5">ATCC 34498</strain>
    </source>
</reference>
<evidence type="ECO:0000259" key="4">
    <source>
        <dbReference type="Pfam" id="PF07859"/>
    </source>
</evidence>
<keyword evidence="6" id="KW-1185">Reference proteome</keyword>
<evidence type="ECO:0000313" key="6">
    <source>
        <dbReference type="Proteomes" id="UP000785200"/>
    </source>
</evidence>
<protein>
    <submittedName>
        <fullName evidence="5">Short-chain dehydrogenase reductase</fullName>
    </submittedName>
</protein>
<keyword evidence="3" id="KW-0560">Oxidoreductase</keyword>
<dbReference type="InterPro" id="IPR002347">
    <property type="entry name" value="SDR_fam"/>
</dbReference>
<evidence type="ECO:0000313" key="5">
    <source>
        <dbReference type="EMBL" id="KAG0650273.1"/>
    </source>
</evidence>
<dbReference type="PANTHER" id="PTHR24320:SF236">
    <property type="entry name" value="SHORT-CHAIN DEHYDROGENASE-RELATED"/>
    <property type="match status" value="1"/>
</dbReference>
<dbReference type="Pfam" id="PF07859">
    <property type="entry name" value="Abhydrolase_3"/>
    <property type="match status" value="1"/>
</dbReference>
<dbReference type="PANTHER" id="PTHR24320">
    <property type="entry name" value="RETINOL DEHYDROGENASE"/>
    <property type="match status" value="1"/>
</dbReference>
<dbReference type="EMBL" id="VNKQ01000006">
    <property type="protein sequence ID" value="KAG0650273.1"/>
    <property type="molecule type" value="Genomic_DNA"/>
</dbReference>
<dbReference type="OrthoDB" id="408631at2759"/>
<dbReference type="SUPFAM" id="SSF51735">
    <property type="entry name" value="NAD(P)-binding Rossmann-fold domains"/>
    <property type="match status" value="1"/>
</dbReference>
<dbReference type="GO" id="GO:0016787">
    <property type="term" value="F:hydrolase activity"/>
    <property type="evidence" value="ECO:0007669"/>
    <property type="project" value="InterPro"/>
</dbReference>
<comment type="similarity">
    <text evidence="1">Belongs to the short-chain dehydrogenases/reductases (SDR) family.</text>
</comment>
<dbReference type="Pfam" id="PF00106">
    <property type="entry name" value="adh_short"/>
    <property type="match status" value="1"/>
</dbReference>
<organism evidence="5 6">
    <name type="scientific">Hyphodiscus hymeniophilus</name>
    <dbReference type="NCBI Taxonomy" id="353542"/>
    <lineage>
        <taxon>Eukaryota</taxon>
        <taxon>Fungi</taxon>
        <taxon>Dikarya</taxon>
        <taxon>Ascomycota</taxon>
        <taxon>Pezizomycotina</taxon>
        <taxon>Leotiomycetes</taxon>
        <taxon>Helotiales</taxon>
        <taxon>Hyphodiscaceae</taxon>
        <taxon>Hyphodiscus</taxon>
    </lineage>
</organism>
<dbReference type="SUPFAM" id="SSF53474">
    <property type="entry name" value="alpha/beta-Hydrolases"/>
    <property type="match status" value="1"/>
</dbReference>
<evidence type="ECO:0000256" key="1">
    <source>
        <dbReference type="ARBA" id="ARBA00006484"/>
    </source>
</evidence>
<gene>
    <name evidence="5" type="ORF">D0Z07_3065</name>
</gene>
<feature type="domain" description="Alpha/beta hydrolase fold-3" evidence="4">
    <location>
        <begin position="422"/>
        <end position="621"/>
    </location>
</feature>
<comment type="caution">
    <text evidence="5">The sequence shown here is derived from an EMBL/GenBank/DDBJ whole genome shotgun (WGS) entry which is preliminary data.</text>
</comment>